<feature type="domain" description="DNA-directed DNA polymerase family B exonuclease" evidence="9">
    <location>
        <begin position="127"/>
        <end position="343"/>
    </location>
</feature>
<dbReference type="SUPFAM" id="SSF56672">
    <property type="entry name" value="DNA/RNA polymerases"/>
    <property type="match status" value="1"/>
</dbReference>
<dbReference type="Gene3D" id="1.10.132.60">
    <property type="entry name" value="DNA polymerase family B, C-terminal domain"/>
    <property type="match status" value="1"/>
</dbReference>
<evidence type="ECO:0000256" key="5">
    <source>
        <dbReference type="ARBA" id="ARBA00023125"/>
    </source>
</evidence>
<keyword evidence="2 7" id="KW-0808">Transferase</keyword>
<evidence type="ECO:0000259" key="9">
    <source>
        <dbReference type="Pfam" id="PF03104"/>
    </source>
</evidence>
<evidence type="ECO:0000256" key="1">
    <source>
        <dbReference type="ARBA" id="ARBA00005755"/>
    </source>
</evidence>
<dbReference type="InterPro" id="IPR006133">
    <property type="entry name" value="DNA-dir_DNA_pol_B_exonuc"/>
</dbReference>
<dbReference type="Gene3D" id="3.30.342.10">
    <property type="entry name" value="DNA Polymerase, chain B, domain 1"/>
    <property type="match status" value="1"/>
</dbReference>
<dbReference type="PROSITE" id="PS00116">
    <property type="entry name" value="DNA_POLYMERASE_B"/>
    <property type="match status" value="1"/>
</dbReference>
<evidence type="ECO:0000256" key="2">
    <source>
        <dbReference type="ARBA" id="ARBA00022679"/>
    </source>
</evidence>
<evidence type="ECO:0000313" key="11">
    <source>
        <dbReference type="Proteomes" id="UP000526302"/>
    </source>
</evidence>
<dbReference type="SMART" id="SM00486">
    <property type="entry name" value="POLBc"/>
    <property type="match status" value="1"/>
</dbReference>
<sequence length="859" mass="99550">MGTKKLIKKQNKKIALLLDASYEDIDGNSIIRLFINDGEKRYWVYDPNFSPYYYVGVNENEVSEKKAFFESFIFGEEEKFKIKKISEENKLKFAEKEKQNNSILKISFNLVSHLVQSRKYLNELRIEKFEYDIPYPKRYLIDKRLKPSGYIEFEVNEKNEIQTINDIELTETKIKSKIEQKNEQKTVEKIEQKIEPLNQKIEQIKPIIEPKIVSFDLETWVGEKFEIGLEPITFISIVKNKTTNKKEKQKRVLSYNTGEVKGLELFEDEKEIIKELTTELNDTDIIVTYNGDNFDFSYTKIRAKKNYTPFLINDEEVRIRRNGLDNAAKISGVQHIDSFQIIQFMERTGAINTVKLDLETVSEKVFGVKKEKVQPLEINDAYSSKDEEKLERVVDYNLKDSETALRIAQEFLPLFSEISKLTSQTLYDTTRNTTSQMVEDLLIKEAHLRKIIAPNKPRESVVKQRTMNPIKGAFVKEPTAGLHENIAVLDFASLYPSIIISHNISPDTLNCEHAECKKQNTNPDGTWFCLKEKGLFPEILETMMKKRLALKKEYKEKKQKGKDDKALYAKQWALKIILNSVYGYLGYPRARWYSRECASATTALGREYIKRTLQEAEKAKYKTLYSDTDSIFLQFVGQSEVDVFIFLDKINSKLPEGMELEFDGFYKRGIFVTKKEGGAAKKRYALIDKKNNLKIVGFEYVRRDWCNVAKETQRKVIELILNEGKTKEPVDYVRNVIKDLREGKVKKSELTIMTMLQRKPKDYVAIGPHVAAAMKAIERGKDLGVGSMLSYIITKPKKDKATISEKAELEEYVNEGDYDPNYYIENQLLPAVIKIMQELGYTKEDLLSGGKQTGLGNWM</sequence>
<dbReference type="SUPFAM" id="SSF53098">
    <property type="entry name" value="Ribonuclease H-like"/>
    <property type="match status" value="1"/>
</dbReference>
<protein>
    <recommendedName>
        <fullName evidence="7">DNA polymerase</fullName>
        <ecNumber evidence="7">2.7.7.7</ecNumber>
    </recommendedName>
</protein>
<dbReference type="EC" id="2.7.7.7" evidence="7"/>
<dbReference type="PRINTS" id="PR00106">
    <property type="entry name" value="DNAPOLB"/>
</dbReference>
<dbReference type="NCBIfam" id="TIGR00592">
    <property type="entry name" value="pol2"/>
    <property type="match status" value="1"/>
</dbReference>
<evidence type="ECO:0000313" key="10">
    <source>
        <dbReference type="EMBL" id="NMA44856.1"/>
    </source>
</evidence>
<keyword evidence="7" id="KW-0235">DNA replication</keyword>
<dbReference type="Pfam" id="PF00136">
    <property type="entry name" value="DNA_pol_B"/>
    <property type="match status" value="1"/>
</dbReference>
<dbReference type="InterPro" id="IPR006172">
    <property type="entry name" value="DNA-dir_DNA_pol_B"/>
</dbReference>
<evidence type="ECO:0000256" key="3">
    <source>
        <dbReference type="ARBA" id="ARBA00022695"/>
    </source>
</evidence>
<dbReference type="InterPro" id="IPR036397">
    <property type="entry name" value="RNaseH_sf"/>
</dbReference>
<dbReference type="Proteomes" id="UP000526302">
    <property type="component" value="Unassembled WGS sequence"/>
</dbReference>
<evidence type="ECO:0000259" key="8">
    <source>
        <dbReference type="Pfam" id="PF00136"/>
    </source>
</evidence>
<comment type="caution">
    <text evidence="10">The sequence shown here is derived from an EMBL/GenBank/DDBJ whole genome shotgun (WGS) entry which is preliminary data.</text>
</comment>
<dbReference type="InterPro" id="IPR012337">
    <property type="entry name" value="RNaseH-like_sf"/>
</dbReference>
<gene>
    <name evidence="10" type="ORF">GX950_03545</name>
</gene>
<keyword evidence="3 7" id="KW-0548">Nucleotidyltransferase</keyword>
<dbReference type="EMBL" id="JAAZKV010000028">
    <property type="protein sequence ID" value="NMA44856.1"/>
    <property type="molecule type" value="Genomic_DNA"/>
</dbReference>
<name>A0A7K4C011_9ARCH</name>
<keyword evidence="5 7" id="KW-0238">DNA-binding</keyword>
<feature type="domain" description="DNA-directed DNA polymerase family B multifunctional" evidence="8">
    <location>
        <begin position="431"/>
        <end position="838"/>
    </location>
</feature>
<comment type="similarity">
    <text evidence="1 7">Belongs to the DNA polymerase type-B family.</text>
</comment>
<dbReference type="Gene3D" id="3.90.1600.10">
    <property type="entry name" value="Palm domain of DNA polymerase"/>
    <property type="match status" value="1"/>
</dbReference>
<dbReference type="InterPro" id="IPR042087">
    <property type="entry name" value="DNA_pol_B_thumb"/>
</dbReference>
<comment type="catalytic activity">
    <reaction evidence="6 7">
        <text>DNA(n) + a 2'-deoxyribonucleoside 5'-triphosphate = DNA(n+1) + diphosphate</text>
        <dbReference type="Rhea" id="RHEA:22508"/>
        <dbReference type="Rhea" id="RHEA-COMP:17339"/>
        <dbReference type="Rhea" id="RHEA-COMP:17340"/>
        <dbReference type="ChEBI" id="CHEBI:33019"/>
        <dbReference type="ChEBI" id="CHEBI:61560"/>
        <dbReference type="ChEBI" id="CHEBI:173112"/>
        <dbReference type="EC" id="2.7.7.7"/>
    </reaction>
</comment>
<dbReference type="InterPro" id="IPR017964">
    <property type="entry name" value="DNA-dir_DNA_pol_B_CS"/>
</dbReference>
<dbReference type="GO" id="GO:0006261">
    <property type="term" value="P:DNA-templated DNA replication"/>
    <property type="evidence" value="ECO:0007669"/>
    <property type="project" value="TreeGrafter"/>
</dbReference>
<dbReference type="InterPro" id="IPR006134">
    <property type="entry name" value="DNA-dir_DNA_pol_B_multi_dom"/>
</dbReference>
<dbReference type="PANTHER" id="PTHR10322">
    <property type="entry name" value="DNA POLYMERASE CATALYTIC SUBUNIT"/>
    <property type="match status" value="1"/>
</dbReference>
<dbReference type="InterPro" id="IPR050240">
    <property type="entry name" value="DNA_pol_type-B"/>
</dbReference>
<dbReference type="Gene3D" id="3.30.420.10">
    <property type="entry name" value="Ribonuclease H-like superfamily/Ribonuclease H"/>
    <property type="match status" value="1"/>
</dbReference>
<dbReference type="InterPro" id="IPR023211">
    <property type="entry name" value="DNA_pol_palm_dom_sf"/>
</dbReference>
<proteinExistence type="inferred from homology"/>
<reference evidence="10 11" key="1">
    <citation type="journal article" date="2020" name="Biotechnol. Biofuels">
        <title>New insights from the biogas microbiome by comprehensive genome-resolved metagenomics of nearly 1600 species originating from multiple anaerobic digesters.</title>
        <authorList>
            <person name="Campanaro S."/>
            <person name="Treu L."/>
            <person name="Rodriguez-R L.M."/>
            <person name="Kovalovszki A."/>
            <person name="Ziels R.M."/>
            <person name="Maus I."/>
            <person name="Zhu X."/>
            <person name="Kougias P.G."/>
            <person name="Basile A."/>
            <person name="Luo G."/>
            <person name="Schluter A."/>
            <person name="Konstantinidis K.T."/>
            <person name="Angelidaki I."/>
        </authorList>
    </citation>
    <scope>NUCLEOTIDE SEQUENCE [LARGE SCALE GENOMIC DNA]</scope>
    <source>
        <strain evidence="10">AS22ysBPME_79</strain>
    </source>
</reference>
<keyword evidence="4 7" id="KW-0239">DNA-directed DNA polymerase</keyword>
<dbReference type="InterPro" id="IPR043502">
    <property type="entry name" value="DNA/RNA_pol_sf"/>
</dbReference>
<dbReference type="PANTHER" id="PTHR10322:SF23">
    <property type="entry name" value="DNA POLYMERASE DELTA CATALYTIC SUBUNIT"/>
    <property type="match status" value="1"/>
</dbReference>
<evidence type="ECO:0000256" key="4">
    <source>
        <dbReference type="ARBA" id="ARBA00022932"/>
    </source>
</evidence>
<dbReference type="Pfam" id="PF03104">
    <property type="entry name" value="DNA_pol_B_exo1"/>
    <property type="match status" value="1"/>
</dbReference>
<evidence type="ECO:0000256" key="7">
    <source>
        <dbReference type="RuleBase" id="RU000442"/>
    </source>
</evidence>
<accession>A0A7K4C011</accession>
<dbReference type="GO" id="GO:0003887">
    <property type="term" value="F:DNA-directed DNA polymerase activity"/>
    <property type="evidence" value="ECO:0007669"/>
    <property type="project" value="UniProtKB-KW"/>
</dbReference>
<dbReference type="GO" id="GO:0000166">
    <property type="term" value="F:nucleotide binding"/>
    <property type="evidence" value="ECO:0007669"/>
    <property type="project" value="InterPro"/>
</dbReference>
<evidence type="ECO:0000256" key="6">
    <source>
        <dbReference type="ARBA" id="ARBA00049244"/>
    </source>
</evidence>
<dbReference type="Gene3D" id="1.10.287.690">
    <property type="entry name" value="Helix hairpin bin"/>
    <property type="match status" value="1"/>
</dbReference>
<dbReference type="AlphaFoldDB" id="A0A7K4C011"/>
<organism evidence="10 11">
    <name type="scientific">Candidatus Iainarchaeum sp</name>
    <dbReference type="NCBI Taxonomy" id="3101447"/>
    <lineage>
        <taxon>Archaea</taxon>
        <taxon>Candidatus Iainarchaeota</taxon>
        <taxon>Candidatus Iainarchaeia</taxon>
        <taxon>Candidatus Iainarchaeales</taxon>
        <taxon>Candidatus Iainarchaeaceae</taxon>
        <taxon>Candidatus Iainarchaeum</taxon>
    </lineage>
</organism>
<dbReference type="GO" id="GO:0003677">
    <property type="term" value="F:DNA binding"/>
    <property type="evidence" value="ECO:0007669"/>
    <property type="project" value="UniProtKB-KW"/>
</dbReference>